<dbReference type="Proteomes" id="UP001516023">
    <property type="component" value="Unassembled WGS sequence"/>
</dbReference>
<dbReference type="InterPro" id="IPR001841">
    <property type="entry name" value="Znf_RING"/>
</dbReference>
<dbReference type="Pfam" id="PF05495">
    <property type="entry name" value="zf-CHY"/>
    <property type="match status" value="1"/>
</dbReference>
<proteinExistence type="predicted"/>
<feature type="compositionally biased region" description="Polar residues" evidence="5">
    <location>
        <begin position="15"/>
        <end position="24"/>
    </location>
</feature>
<evidence type="ECO:0000256" key="1">
    <source>
        <dbReference type="ARBA" id="ARBA00022723"/>
    </source>
</evidence>
<dbReference type="EMBL" id="JABMIG020000063">
    <property type="protein sequence ID" value="KAL3796431.1"/>
    <property type="molecule type" value="Genomic_DNA"/>
</dbReference>
<dbReference type="InterPro" id="IPR013083">
    <property type="entry name" value="Znf_RING/FYVE/PHD"/>
</dbReference>
<keyword evidence="1" id="KW-0479">Metal-binding</keyword>
<feature type="domain" description="CHY-type" evidence="7">
    <location>
        <begin position="126"/>
        <end position="196"/>
    </location>
</feature>
<dbReference type="InterPro" id="IPR017921">
    <property type="entry name" value="Znf_CTCHY"/>
</dbReference>
<dbReference type="InterPro" id="IPR039512">
    <property type="entry name" value="RCHY1_zinc-ribbon"/>
</dbReference>
<dbReference type="AlphaFoldDB" id="A0ABD3QA38"/>
<dbReference type="PROSITE" id="PS51266">
    <property type="entry name" value="ZF_CHY"/>
    <property type="match status" value="1"/>
</dbReference>
<dbReference type="SUPFAM" id="SSF161245">
    <property type="entry name" value="Zinc hairpin stack"/>
    <property type="match status" value="1"/>
</dbReference>
<dbReference type="Pfam" id="PF14599">
    <property type="entry name" value="zinc_ribbon_6"/>
    <property type="match status" value="1"/>
</dbReference>
<dbReference type="InterPro" id="IPR008913">
    <property type="entry name" value="Znf_CHY"/>
</dbReference>
<evidence type="ECO:0000259" key="7">
    <source>
        <dbReference type="PROSITE" id="PS51266"/>
    </source>
</evidence>
<dbReference type="GO" id="GO:0008270">
    <property type="term" value="F:zinc ion binding"/>
    <property type="evidence" value="ECO:0007669"/>
    <property type="project" value="UniProtKB-KW"/>
</dbReference>
<evidence type="ECO:0000259" key="6">
    <source>
        <dbReference type="PROSITE" id="PS50089"/>
    </source>
</evidence>
<evidence type="ECO:0000256" key="4">
    <source>
        <dbReference type="PROSITE-ProRule" id="PRU00601"/>
    </source>
</evidence>
<keyword evidence="2 4" id="KW-0863">Zinc-finger</keyword>
<evidence type="ECO:0008006" key="11">
    <source>
        <dbReference type="Google" id="ProtNLM"/>
    </source>
</evidence>
<organism evidence="9 10">
    <name type="scientific">Cyclotella cryptica</name>
    <dbReference type="NCBI Taxonomy" id="29204"/>
    <lineage>
        <taxon>Eukaryota</taxon>
        <taxon>Sar</taxon>
        <taxon>Stramenopiles</taxon>
        <taxon>Ochrophyta</taxon>
        <taxon>Bacillariophyta</taxon>
        <taxon>Coscinodiscophyceae</taxon>
        <taxon>Thalassiosirophycidae</taxon>
        <taxon>Stephanodiscales</taxon>
        <taxon>Stephanodiscaceae</taxon>
        <taxon>Cyclotella</taxon>
    </lineage>
</organism>
<reference evidence="9 10" key="1">
    <citation type="journal article" date="2020" name="G3 (Bethesda)">
        <title>Improved Reference Genome for Cyclotella cryptica CCMP332, a Model for Cell Wall Morphogenesis, Salinity Adaptation, and Lipid Production in Diatoms (Bacillariophyta).</title>
        <authorList>
            <person name="Roberts W.R."/>
            <person name="Downey K.M."/>
            <person name="Ruck E.C."/>
            <person name="Traller J.C."/>
            <person name="Alverson A.J."/>
        </authorList>
    </citation>
    <scope>NUCLEOTIDE SEQUENCE [LARGE SCALE GENOMIC DNA]</scope>
    <source>
        <strain evidence="9 10">CCMP332</strain>
    </source>
</reference>
<dbReference type="PROSITE" id="PS51270">
    <property type="entry name" value="ZF_CTCHY"/>
    <property type="match status" value="1"/>
</dbReference>
<evidence type="ECO:0000313" key="9">
    <source>
        <dbReference type="EMBL" id="KAL3796431.1"/>
    </source>
</evidence>
<accession>A0ABD3QA38</accession>
<evidence type="ECO:0000313" key="10">
    <source>
        <dbReference type="Proteomes" id="UP001516023"/>
    </source>
</evidence>
<keyword evidence="3" id="KW-0862">Zinc</keyword>
<feature type="domain" description="RING-type" evidence="6">
    <location>
        <begin position="292"/>
        <end position="334"/>
    </location>
</feature>
<feature type="region of interest" description="Disordered" evidence="5">
    <location>
        <begin position="1"/>
        <end position="24"/>
    </location>
</feature>
<evidence type="ECO:0000256" key="2">
    <source>
        <dbReference type="ARBA" id="ARBA00022771"/>
    </source>
</evidence>
<evidence type="ECO:0000256" key="3">
    <source>
        <dbReference type="ARBA" id="ARBA00022833"/>
    </source>
</evidence>
<sequence length="412" mass="44904">MQDGGSADDAPMSDATASNIVGTGSSPPAWVEAVAAASKGEASVVDSATVKRKAIQSIMRDTSLTDLEKRLRIQRLMDGSSASNGDLQGGRSGKAKVAGIDLLPTGLENVAANGVAGIASATGGGEHGEVMACVHYQRKNNVVSPCCNKVFGCRVCHDEISVSCGPMDRFAIKEIVCKECNTRQSSSTNVCLSCGVTFAEWHCPKCNLWMDLSKRPFHCDKCGICRVGGQENFRHCDQCCMCISNAVYETHNCIKTSTKVRHFPAVFVSLFLRWPFFLIFVSMLYFGLSGNCPVCREDMFSSRQSPQDLPCGHAIHAHCFRNLAGFDYRCPICKKTIMSRTSMAAAWQARARDIEMQPMPEDLARIVNIMCNDCEKKSANCSWHFLGVQCPECRSFNTVVEQIVTGTRPSTA</sequence>
<dbReference type="SUPFAM" id="SSF161219">
    <property type="entry name" value="CHY zinc finger-like"/>
    <property type="match status" value="1"/>
</dbReference>
<dbReference type="InterPro" id="IPR037275">
    <property type="entry name" value="Znf_CTCHY_sf"/>
</dbReference>
<name>A0ABD3QA38_9STRA</name>
<evidence type="ECO:0000256" key="5">
    <source>
        <dbReference type="SAM" id="MobiDB-lite"/>
    </source>
</evidence>
<dbReference type="Gene3D" id="2.20.28.10">
    <property type="match status" value="1"/>
</dbReference>
<dbReference type="PANTHER" id="PTHR21319">
    <property type="entry name" value="RING FINGER AND CHY ZINC FINGER DOMAIN-CONTAINING PROTEIN 1"/>
    <property type="match status" value="1"/>
</dbReference>
<dbReference type="PANTHER" id="PTHR21319:SF53">
    <property type="entry name" value="RING FINGER AND CHY ZINC FINGER DOMAIN-CONTAINING PROTEIN 1"/>
    <property type="match status" value="1"/>
</dbReference>
<dbReference type="SUPFAM" id="SSF57850">
    <property type="entry name" value="RING/U-box"/>
    <property type="match status" value="1"/>
</dbReference>
<keyword evidence="10" id="KW-1185">Reference proteome</keyword>
<feature type="domain" description="CTCHY-type" evidence="8">
    <location>
        <begin position="198"/>
        <end position="261"/>
    </location>
</feature>
<protein>
    <recommendedName>
        <fullName evidence="11">RING-type domain-containing protein</fullName>
    </recommendedName>
</protein>
<comment type="caution">
    <text evidence="9">The sequence shown here is derived from an EMBL/GenBank/DDBJ whole genome shotgun (WGS) entry which is preliminary data.</text>
</comment>
<gene>
    <name evidence="9" type="ORF">HJC23_004228</name>
</gene>
<dbReference type="PROSITE" id="PS50089">
    <property type="entry name" value="ZF_RING_2"/>
    <property type="match status" value="1"/>
</dbReference>
<dbReference type="Pfam" id="PF13639">
    <property type="entry name" value="zf-RING_2"/>
    <property type="match status" value="1"/>
</dbReference>
<dbReference type="Gene3D" id="3.30.40.10">
    <property type="entry name" value="Zinc/RING finger domain, C3HC4 (zinc finger)"/>
    <property type="match status" value="1"/>
</dbReference>
<dbReference type="InterPro" id="IPR037274">
    <property type="entry name" value="Znf_CHY_sf"/>
</dbReference>
<dbReference type="SMART" id="SM00184">
    <property type="entry name" value="RING"/>
    <property type="match status" value="1"/>
</dbReference>
<dbReference type="CDD" id="cd16464">
    <property type="entry name" value="RING-H2_Pirh2-like"/>
    <property type="match status" value="1"/>
</dbReference>
<evidence type="ECO:0000259" key="8">
    <source>
        <dbReference type="PROSITE" id="PS51270"/>
    </source>
</evidence>